<evidence type="ECO:0000313" key="3">
    <source>
        <dbReference type="Proteomes" id="UP001595824"/>
    </source>
</evidence>
<protein>
    <submittedName>
        <fullName evidence="2">IS701 family transposase</fullName>
    </submittedName>
</protein>
<dbReference type="PANTHER" id="PTHR33627:SF1">
    <property type="entry name" value="TRANSPOSASE"/>
    <property type="match status" value="1"/>
</dbReference>
<name>A0ABV8TJY5_9ACTN</name>
<accession>A0ABV8TJY5</accession>
<evidence type="ECO:0000313" key="2">
    <source>
        <dbReference type="EMBL" id="MFC4330969.1"/>
    </source>
</evidence>
<comment type="caution">
    <text evidence="2">The sequence shown here is derived from an EMBL/GenBank/DDBJ whole genome shotgun (WGS) entry which is preliminary data.</text>
</comment>
<dbReference type="Proteomes" id="UP001595824">
    <property type="component" value="Unassembled WGS sequence"/>
</dbReference>
<sequence>MAVRYPSRTPALLEETPVAAFAGALFGHLTRADQRRWAHAYLEGLLSTPGKKSVRRLAAAVSASPTAGQSLQQFVNSSPWEWDPAREELTRWAEDRARPRAWTLGRAVLPKRGDRSVGVQRCFVAASGRTLNCQQAIGLFLATDDGHLPVDWHLLLPERWAGDQQLRRQARIPAAEEHRPLWEHALSLVDTAAARSRHTPVPTVADLSDCQDAGLLVRGLTRRRHGFVIAVPRRLPVEPHGPVAAANPRTAPGAAVPQTAERVLWSRSVRRPHTAVVGSAAGRQRHVRIVSCLVRLSAAREEPLSSRTFYRLFARWVPDQQRFDRMWLTNLVDHRIDELLALAALQTGTDTTVTTLEEDFGLCDFEGRSFPGWHHHMTLVSAAYAYGRLGREED</sequence>
<feature type="domain" description="Transposase IS701-like DDE" evidence="1">
    <location>
        <begin position="25"/>
        <end position="289"/>
    </location>
</feature>
<proteinExistence type="predicted"/>
<evidence type="ECO:0000259" key="1">
    <source>
        <dbReference type="Pfam" id="PF13546"/>
    </source>
</evidence>
<reference evidence="3" key="1">
    <citation type="journal article" date="2019" name="Int. J. Syst. Evol. Microbiol.">
        <title>The Global Catalogue of Microorganisms (GCM) 10K type strain sequencing project: providing services to taxonomists for standard genome sequencing and annotation.</title>
        <authorList>
            <consortium name="The Broad Institute Genomics Platform"/>
            <consortium name="The Broad Institute Genome Sequencing Center for Infectious Disease"/>
            <person name="Wu L."/>
            <person name="Ma J."/>
        </authorList>
    </citation>
    <scope>NUCLEOTIDE SEQUENCE [LARGE SCALE GENOMIC DNA]</scope>
    <source>
        <strain evidence="3">PCU 347</strain>
    </source>
</reference>
<dbReference type="InterPro" id="IPR039365">
    <property type="entry name" value="IS701-like"/>
</dbReference>
<dbReference type="Pfam" id="PF13546">
    <property type="entry name" value="DDE_5"/>
    <property type="match status" value="1"/>
</dbReference>
<dbReference type="RefSeq" id="WP_381742079.1">
    <property type="nucleotide sequence ID" value="NZ_JBHSDP010000024.1"/>
</dbReference>
<dbReference type="InterPro" id="IPR038721">
    <property type="entry name" value="IS701-like_DDE_dom"/>
</dbReference>
<organism evidence="2 3">
    <name type="scientific">Streptomyces andamanensis</name>
    <dbReference type="NCBI Taxonomy" id="1565035"/>
    <lineage>
        <taxon>Bacteria</taxon>
        <taxon>Bacillati</taxon>
        <taxon>Actinomycetota</taxon>
        <taxon>Actinomycetes</taxon>
        <taxon>Kitasatosporales</taxon>
        <taxon>Streptomycetaceae</taxon>
        <taxon>Streptomyces</taxon>
    </lineage>
</organism>
<keyword evidence="3" id="KW-1185">Reference proteome</keyword>
<dbReference type="PANTHER" id="PTHR33627">
    <property type="entry name" value="TRANSPOSASE"/>
    <property type="match status" value="1"/>
</dbReference>
<dbReference type="EMBL" id="JBHSDP010000024">
    <property type="protein sequence ID" value="MFC4330969.1"/>
    <property type="molecule type" value="Genomic_DNA"/>
</dbReference>
<gene>
    <name evidence="2" type="ORF">ACFPC0_24920</name>
</gene>